<dbReference type="Gene3D" id="3.40.50.720">
    <property type="entry name" value="NAD(P)-binding Rossmann-like Domain"/>
    <property type="match status" value="1"/>
</dbReference>
<reference evidence="2 3" key="1">
    <citation type="journal article" date="2019" name="Syst. Appl. Microbiol.">
        <title>Polyphasic characterization of two novel Lactobacillus spp. isolated from blown salami packages: Description of Lactobacillus halodurans sp. nov. and Lactobacillus salsicarnum sp. nov.</title>
        <authorList>
            <person name="Schuster J.A."/>
            <person name="Klingl A."/>
            <person name="Vogel R.F."/>
            <person name="Ehrmann M.A."/>
        </authorList>
    </citation>
    <scope>NUCLEOTIDE SEQUENCE [LARGE SCALE GENOMIC DNA]</scope>
    <source>
        <strain evidence="2 3">TMW 1.2172</strain>
    </source>
</reference>
<protein>
    <submittedName>
        <fullName evidence="2">Bifunctional NADH-specific enoyl-ACP reductase/trans-2-enoyl-CoA reductase</fullName>
    </submittedName>
</protein>
<dbReference type="GO" id="GO:0050343">
    <property type="term" value="F:trans-2-enoyl-CoA reductase (NADH) activity"/>
    <property type="evidence" value="ECO:0007669"/>
    <property type="project" value="TreeGrafter"/>
</dbReference>
<dbReference type="InterPro" id="IPR010758">
    <property type="entry name" value="Trans-2-enoyl-CoA_reductase"/>
</dbReference>
<feature type="domain" description="Trans-2-enoyl-CoA reductase-like NAD(P)H binding" evidence="1">
    <location>
        <begin position="8"/>
        <end position="67"/>
    </location>
</feature>
<accession>A0A5P0ZSP2</accession>
<evidence type="ECO:0000313" key="3">
    <source>
        <dbReference type="Proteomes" id="UP000414364"/>
    </source>
</evidence>
<dbReference type="GO" id="GO:0004318">
    <property type="term" value="F:enoyl-[acyl-carrier-protein] reductase (NADH) activity"/>
    <property type="evidence" value="ECO:0007669"/>
    <property type="project" value="TreeGrafter"/>
</dbReference>
<dbReference type="GO" id="GO:0006633">
    <property type="term" value="P:fatty acid biosynthetic process"/>
    <property type="evidence" value="ECO:0007669"/>
    <property type="project" value="TreeGrafter"/>
</dbReference>
<dbReference type="GO" id="GO:0051287">
    <property type="term" value="F:NAD binding"/>
    <property type="evidence" value="ECO:0007669"/>
    <property type="project" value="TreeGrafter"/>
</dbReference>
<dbReference type="PANTHER" id="PTHR37480:SF1">
    <property type="entry name" value="ENOYL-[ACYL-CARRIER-PROTEIN] REDUCTASE [NADH]"/>
    <property type="match status" value="1"/>
</dbReference>
<dbReference type="AlphaFoldDB" id="A0A5P0ZSP2"/>
<feature type="non-terminal residue" evidence="2">
    <location>
        <position position="67"/>
    </location>
</feature>
<dbReference type="Pfam" id="PF12242">
    <property type="entry name" value="Eno-Rase_NADH_b"/>
    <property type="match status" value="1"/>
</dbReference>
<evidence type="ECO:0000313" key="2">
    <source>
        <dbReference type="EMBL" id="MQS77246.1"/>
    </source>
</evidence>
<name>A0A5P0ZSP2_9LACO</name>
<dbReference type="Proteomes" id="UP000414364">
    <property type="component" value="Unassembled WGS sequence"/>
</dbReference>
<proteinExistence type="predicted"/>
<gene>
    <name evidence="2" type="ORF">FHL06_13085</name>
</gene>
<organism evidence="2 3">
    <name type="scientific">Companilactobacillus halodurans</name>
    <dbReference type="NCBI Taxonomy" id="2584183"/>
    <lineage>
        <taxon>Bacteria</taxon>
        <taxon>Bacillati</taxon>
        <taxon>Bacillota</taxon>
        <taxon>Bacilli</taxon>
        <taxon>Lactobacillales</taxon>
        <taxon>Lactobacillaceae</taxon>
        <taxon>Companilactobacillus</taxon>
    </lineage>
</organism>
<sequence>MSDTMVKITEKLKGNVARSVNPEGCRQEILNQIAYVQGKGHYEGAKKALIIGGSSSYGLASRITAAF</sequence>
<evidence type="ECO:0000259" key="1">
    <source>
        <dbReference type="Pfam" id="PF12242"/>
    </source>
</evidence>
<dbReference type="InterPro" id="IPR050048">
    <property type="entry name" value="FabV-like_NADH_b"/>
</dbReference>
<comment type="caution">
    <text evidence="2">The sequence shown here is derived from an EMBL/GenBank/DDBJ whole genome shotgun (WGS) entry which is preliminary data.</text>
</comment>
<dbReference type="PANTHER" id="PTHR37480">
    <property type="entry name" value="ENOYL-[ACYL-CARRIER-PROTEIN] REDUCTASE [NADH]"/>
    <property type="match status" value="1"/>
</dbReference>
<dbReference type="EMBL" id="VDFP01000141">
    <property type="protein sequence ID" value="MQS77246.1"/>
    <property type="molecule type" value="Genomic_DNA"/>
</dbReference>